<keyword evidence="2" id="KW-0969">Cilium</keyword>
<dbReference type="InterPro" id="IPR035924">
    <property type="entry name" value="FlaG-like_sf"/>
</dbReference>
<feature type="compositionally biased region" description="Basic and acidic residues" evidence="1">
    <location>
        <begin position="45"/>
        <end position="69"/>
    </location>
</feature>
<sequence length="144" mass="16498">MDISSVSTSSLPHTGSSDGTKIAREERVGKTRSDQVSVSQNQQAVRRETRESMQQRRVEQAERLNETREMQREQLEKLVERLDEFMSSFNKGLAFRLDEDTGRSIITVYEMSSGDIIRQIPEKEMLELAKQLSQHARGLVAEKV</sequence>
<feature type="region of interest" description="Disordered" evidence="1">
    <location>
        <begin position="1"/>
        <end position="69"/>
    </location>
</feature>
<dbReference type="Proteomes" id="UP000501408">
    <property type="component" value="Chromosome 1"/>
</dbReference>
<name>A0ABX6K8N1_SALCS</name>
<proteinExistence type="predicted"/>
<gene>
    <name evidence="2" type="ORF">HBA18_10310</name>
</gene>
<protein>
    <submittedName>
        <fullName evidence="2">Flagellar biosynthesis protein FlaG</fullName>
    </submittedName>
</protein>
<reference evidence="2 3" key="1">
    <citation type="submission" date="2020-03" db="EMBL/GenBank/DDBJ databases">
        <title>Genome mining reveals the biosynthetic pathways of PHA and ectoines of the halophilic strain Salinivibrio costicola M318 isolated from fermented shrimp paste.</title>
        <authorList>
            <person name="Doan T.V."/>
            <person name="Tran L.T."/>
            <person name="Trieu T.A."/>
            <person name="Nguyen Q.V."/>
            <person name="Quach T.N."/>
            <person name="Phi T.Q."/>
            <person name="Kumar S."/>
        </authorList>
    </citation>
    <scope>NUCLEOTIDE SEQUENCE [LARGE SCALE GENOMIC DNA]</scope>
    <source>
        <strain evidence="2 3">M318</strain>
    </source>
</reference>
<keyword evidence="2" id="KW-0282">Flagellum</keyword>
<keyword evidence="2" id="KW-0966">Cell projection</keyword>
<evidence type="ECO:0000256" key="1">
    <source>
        <dbReference type="SAM" id="MobiDB-lite"/>
    </source>
</evidence>
<dbReference type="Pfam" id="PF03646">
    <property type="entry name" value="FlaG"/>
    <property type="match status" value="1"/>
</dbReference>
<dbReference type="InterPro" id="IPR005186">
    <property type="entry name" value="FlaG"/>
</dbReference>
<feature type="compositionally biased region" description="Basic and acidic residues" evidence="1">
    <location>
        <begin position="21"/>
        <end position="33"/>
    </location>
</feature>
<dbReference type="PANTHER" id="PTHR37166">
    <property type="entry name" value="PROTEIN FLAG"/>
    <property type="match status" value="1"/>
</dbReference>
<dbReference type="SUPFAM" id="SSF160214">
    <property type="entry name" value="FlaG-like"/>
    <property type="match status" value="1"/>
</dbReference>
<feature type="compositionally biased region" description="Polar residues" evidence="1">
    <location>
        <begin position="34"/>
        <end position="44"/>
    </location>
</feature>
<evidence type="ECO:0000313" key="2">
    <source>
        <dbReference type="EMBL" id="QIR06728.1"/>
    </source>
</evidence>
<feature type="compositionally biased region" description="Polar residues" evidence="1">
    <location>
        <begin position="1"/>
        <end position="19"/>
    </location>
</feature>
<dbReference type="Gene3D" id="3.30.160.170">
    <property type="entry name" value="FlaG-like"/>
    <property type="match status" value="1"/>
</dbReference>
<keyword evidence="3" id="KW-1185">Reference proteome</keyword>
<evidence type="ECO:0000313" key="3">
    <source>
        <dbReference type="Proteomes" id="UP000501408"/>
    </source>
</evidence>
<dbReference type="EMBL" id="CP050266">
    <property type="protein sequence ID" value="QIR06728.1"/>
    <property type="molecule type" value="Genomic_DNA"/>
</dbReference>
<dbReference type="PANTHER" id="PTHR37166:SF1">
    <property type="entry name" value="PROTEIN FLAG"/>
    <property type="match status" value="1"/>
</dbReference>
<accession>A0ABX6K8N1</accession>
<organism evidence="2 3">
    <name type="scientific">Salinivibrio costicola</name>
    <name type="common">Vibrio costicola</name>
    <dbReference type="NCBI Taxonomy" id="51367"/>
    <lineage>
        <taxon>Bacteria</taxon>
        <taxon>Pseudomonadati</taxon>
        <taxon>Pseudomonadota</taxon>
        <taxon>Gammaproteobacteria</taxon>
        <taxon>Vibrionales</taxon>
        <taxon>Vibrionaceae</taxon>
        <taxon>Salinivibrio</taxon>
    </lineage>
</organism>